<dbReference type="HAMAP" id="MF_00238">
    <property type="entry name" value="Cytidyl_kinase_type1"/>
    <property type="match status" value="1"/>
</dbReference>
<keyword evidence="9 13" id="KW-0057">Aromatic amino acid biosynthesis</keyword>
<feature type="binding site" evidence="13">
    <location>
        <position position="364"/>
    </location>
    <ligand>
        <name>phosphoenolpyruvate</name>
        <dbReference type="ChEBI" id="CHEBI:58702"/>
    </ligand>
</feature>
<evidence type="ECO:0000256" key="1">
    <source>
        <dbReference type="ARBA" id="ARBA00004811"/>
    </source>
</evidence>
<dbReference type="RefSeq" id="WP_274110631.1">
    <property type="nucleotide sequence ID" value="NZ_JAPCKI010000006.1"/>
</dbReference>
<evidence type="ECO:0000259" key="15">
    <source>
        <dbReference type="Pfam" id="PF00275"/>
    </source>
</evidence>
<feature type="binding site" evidence="13">
    <location>
        <position position="333"/>
    </location>
    <ligand>
        <name>3-phosphoshikimate</name>
        <dbReference type="ChEBI" id="CHEBI:145989"/>
    </ligand>
</feature>
<evidence type="ECO:0000256" key="2">
    <source>
        <dbReference type="ARBA" id="ARBA00009427"/>
    </source>
</evidence>
<feature type="binding site" evidence="13">
    <location>
        <position position="26"/>
    </location>
    <ligand>
        <name>3-phosphoshikimate</name>
        <dbReference type="ChEBI" id="CHEBI:145989"/>
    </ligand>
</feature>
<feature type="binding site" evidence="13">
    <location>
        <position position="178"/>
    </location>
    <ligand>
        <name>3-phosphoshikimate</name>
        <dbReference type="ChEBI" id="CHEBI:145989"/>
    </ligand>
</feature>
<comment type="catalytic activity">
    <reaction evidence="12 14">
        <text>CMP + ATP = CDP + ADP</text>
        <dbReference type="Rhea" id="RHEA:11600"/>
        <dbReference type="ChEBI" id="CHEBI:30616"/>
        <dbReference type="ChEBI" id="CHEBI:58069"/>
        <dbReference type="ChEBI" id="CHEBI:60377"/>
        <dbReference type="ChEBI" id="CHEBI:456216"/>
        <dbReference type="EC" id="2.7.4.25"/>
    </reaction>
</comment>
<comment type="caution">
    <text evidence="13">Lacks conserved residue(s) required for the propagation of feature annotation.</text>
</comment>
<evidence type="ECO:0000256" key="12">
    <source>
        <dbReference type="ARBA" id="ARBA00048478"/>
    </source>
</evidence>
<feature type="binding site" evidence="13">
    <location>
        <position position="436"/>
    </location>
    <ligand>
        <name>phosphoenolpyruvate</name>
        <dbReference type="ChEBI" id="CHEBI:58702"/>
    </ligand>
</feature>
<keyword evidence="4 13" id="KW-0028">Amino-acid biosynthesis</keyword>
<keyword evidence="18" id="KW-1185">Reference proteome</keyword>
<evidence type="ECO:0000256" key="13">
    <source>
        <dbReference type="HAMAP-Rule" id="MF_00210"/>
    </source>
</evidence>
<dbReference type="InterPro" id="IPR003136">
    <property type="entry name" value="Cytidylate_kin"/>
</dbReference>
<evidence type="ECO:0000256" key="8">
    <source>
        <dbReference type="ARBA" id="ARBA00022840"/>
    </source>
</evidence>
<dbReference type="EC" id="2.5.1.19" evidence="13"/>
<dbReference type="Pfam" id="PF00275">
    <property type="entry name" value="EPSP_synthase"/>
    <property type="match status" value="1"/>
</dbReference>
<evidence type="ECO:0000313" key="17">
    <source>
        <dbReference type="EMBL" id="MDD2178181.1"/>
    </source>
</evidence>
<feature type="binding site" evidence="13">
    <location>
        <position position="178"/>
    </location>
    <ligand>
        <name>phosphoenolpyruvate</name>
        <dbReference type="ChEBI" id="CHEBI:58702"/>
    </ligand>
</feature>
<dbReference type="PANTHER" id="PTHR21090:SF5">
    <property type="entry name" value="PENTAFUNCTIONAL AROM POLYPEPTIDE"/>
    <property type="match status" value="1"/>
</dbReference>
<organism evidence="17 18">
    <name type="scientific">Acidovorax benzenivorans</name>
    <dbReference type="NCBI Taxonomy" id="2987520"/>
    <lineage>
        <taxon>Bacteria</taxon>
        <taxon>Pseudomonadati</taxon>
        <taxon>Pseudomonadota</taxon>
        <taxon>Betaproteobacteria</taxon>
        <taxon>Burkholderiales</taxon>
        <taxon>Comamonadaceae</taxon>
        <taxon>Acidovorax</taxon>
    </lineage>
</organism>
<evidence type="ECO:0000256" key="10">
    <source>
        <dbReference type="ARBA" id="ARBA00044633"/>
    </source>
</evidence>
<feature type="binding site" evidence="13">
    <location>
        <position position="176"/>
    </location>
    <ligand>
        <name>3-phosphoshikimate</name>
        <dbReference type="ChEBI" id="CHEBI:145989"/>
    </ligand>
</feature>
<dbReference type="InterPro" id="IPR036968">
    <property type="entry name" value="Enolpyruvate_Tfrase_sf"/>
</dbReference>
<keyword evidence="8 14" id="KW-0067">ATP-binding</keyword>
<dbReference type="GO" id="GO:0003866">
    <property type="term" value="F:3-phosphoshikimate 1-carboxyvinyltransferase activity"/>
    <property type="evidence" value="ECO:0007669"/>
    <property type="project" value="UniProtKB-EC"/>
</dbReference>
<dbReference type="PROSITE" id="PS00104">
    <property type="entry name" value="EPSP_SYNTHASE_1"/>
    <property type="match status" value="1"/>
</dbReference>
<dbReference type="GO" id="GO:0016301">
    <property type="term" value="F:kinase activity"/>
    <property type="evidence" value="ECO:0007669"/>
    <property type="project" value="UniProtKB-KW"/>
</dbReference>
<dbReference type="NCBIfam" id="TIGR00017">
    <property type="entry name" value="cmk"/>
    <property type="match status" value="1"/>
</dbReference>
<dbReference type="Pfam" id="PF02224">
    <property type="entry name" value="Cytidylate_kin"/>
    <property type="match status" value="1"/>
</dbReference>
<feature type="domain" description="Enolpyruvate transferase" evidence="15">
    <location>
        <begin position="15"/>
        <end position="445"/>
    </location>
</feature>
<gene>
    <name evidence="14" type="primary">cmk</name>
    <name evidence="13" type="synonym">aroA</name>
    <name evidence="17" type="ORF">OIN59_12120</name>
</gene>
<keyword evidence="13" id="KW-0963">Cytoplasm</keyword>
<proteinExistence type="inferred from homology"/>
<dbReference type="EC" id="2.7.4.25" evidence="14"/>
<dbReference type="HAMAP" id="MF_00210">
    <property type="entry name" value="EPSP_synth"/>
    <property type="match status" value="1"/>
</dbReference>
<feature type="active site" description="Proton acceptor" evidence="13">
    <location>
        <position position="333"/>
    </location>
</feature>
<dbReference type="InterPro" id="IPR027417">
    <property type="entry name" value="P-loop_NTPase"/>
</dbReference>
<keyword evidence="5 13" id="KW-0808">Transferase</keyword>
<evidence type="ECO:0000256" key="7">
    <source>
        <dbReference type="ARBA" id="ARBA00022777"/>
    </source>
</evidence>
<dbReference type="CDD" id="cd02020">
    <property type="entry name" value="CMPK"/>
    <property type="match status" value="1"/>
</dbReference>
<sequence>MYSTAFLDLPALQAAAGEVPLPGSKSISNRVLLLAALSSGTTTVHDLLASDDTRVMLDALRQIGCVVDESGGSTVHITGLGGSTPLSPAKLFLGNAGTAMRPLTAALALLGGEFELSGVPRMHERPIGDLVDALRQLGCQIDYLGNDGYPPLRIAHAQGVPALALAAPIRVRGDVSSQFLTALLMALPLAAVTQPIVIEVVGELISKPYIAITLQLLARFGIVVEHQNWQRFTIAAGSRYQSPGDIHVEADASSASYFIALGAIVTGATGQKDAKSGIKIQGVGLDSIQGDIRFVEAARAMGAVVTGGPNWLQIDRGAWPLQAIDLDCNHIPDAAMTLAVMALYANGTTTLRNIASWRVKETDRIAAMATELRKLGATVEEGADFIRVTPPERVEDWKPASIHTYDDHRVAMCFSLAAFNPAALPVRIEDPKCVAKTFPDYFEALFSVAQVAAPQIPVICIDGPTASGKGTVAAAVAQRLGYGFLDSGAMYRITALAALQAGLAIDADHEARIATLAQTLPVRFEGSKVLLGSDDVTDAIRTEEAGMNASRVSALPAVRTALVQLQHSFRRLPGLVADGRDMGTVIFPDAPLKVFLTASAACRAERRYKQLISKGFSASIEDLRADLEARDARDSSRSVAPLKPAQDALVLDNSDLTIEQAVEKVLTWWQERQPFAASAQR</sequence>
<evidence type="ECO:0000256" key="4">
    <source>
        <dbReference type="ARBA" id="ARBA00022605"/>
    </source>
</evidence>
<feature type="binding site" evidence="13">
    <location>
        <position position="97"/>
    </location>
    <ligand>
        <name>phosphoenolpyruvate</name>
        <dbReference type="ChEBI" id="CHEBI:58702"/>
    </ligand>
</feature>
<feature type="domain" description="Cytidylate kinase" evidence="16">
    <location>
        <begin position="459"/>
        <end position="668"/>
    </location>
</feature>
<evidence type="ECO:0000256" key="6">
    <source>
        <dbReference type="ARBA" id="ARBA00022741"/>
    </source>
</evidence>
<dbReference type="InterPro" id="IPR013792">
    <property type="entry name" value="RNA3'P_cycl/enolpyr_Trfase_a/b"/>
</dbReference>
<feature type="binding site" evidence="13">
    <location>
        <position position="206"/>
    </location>
    <ligand>
        <name>3-phosphoshikimate</name>
        <dbReference type="ChEBI" id="CHEBI:145989"/>
    </ligand>
</feature>
<dbReference type="PROSITE" id="PS00885">
    <property type="entry name" value="EPSP_SYNTHASE_2"/>
    <property type="match status" value="1"/>
</dbReference>
<evidence type="ECO:0000256" key="3">
    <source>
        <dbReference type="ARBA" id="ARBA00009948"/>
    </source>
</evidence>
<evidence type="ECO:0000256" key="9">
    <source>
        <dbReference type="ARBA" id="ARBA00023141"/>
    </source>
</evidence>
<dbReference type="SUPFAM" id="SSF52540">
    <property type="entry name" value="P-loop containing nucleoside triphosphate hydrolases"/>
    <property type="match status" value="1"/>
</dbReference>
<accession>A0ABT5RWU5</accession>
<comment type="subcellular location">
    <subcellularLocation>
        <location evidence="13">Cytoplasm</location>
    </subcellularLocation>
</comment>
<feature type="binding site" evidence="13">
    <location>
        <position position="177"/>
    </location>
    <ligand>
        <name>3-phosphoshikimate</name>
        <dbReference type="ChEBI" id="CHEBI:145989"/>
    </ligand>
</feature>
<name>A0ABT5RWU5_9BURK</name>
<evidence type="ECO:0000256" key="14">
    <source>
        <dbReference type="HAMAP-Rule" id="MF_00238"/>
    </source>
</evidence>
<dbReference type="NCBIfam" id="NF008816">
    <property type="entry name" value="PRK11860.1"/>
    <property type="match status" value="1"/>
</dbReference>
<dbReference type="NCBIfam" id="TIGR01356">
    <property type="entry name" value="aroA"/>
    <property type="match status" value="1"/>
</dbReference>
<comment type="function">
    <text evidence="13">Catalyzes the transfer of the enolpyruvyl moiety of phosphoenolpyruvate (PEP) to the 5-hydroxyl of shikimate-3-phosphate (S3P) to produce enolpyruvyl shikimate-3-phosphate and inorganic phosphate.</text>
</comment>
<feature type="binding site" evidence="13">
    <location>
        <position position="25"/>
    </location>
    <ligand>
        <name>phosphoenolpyruvate</name>
        <dbReference type="ChEBI" id="CHEBI:58702"/>
    </ligand>
</feature>
<dbReference type="Proteomes" id="UP001148932">
    <property type="component" value="Unassembled WGS sequence"/>
</dbReference>
<dbReference type="Gene3D" id="3.65.10.10">
    <property type="entry name" value="Enolpyruvate transferase domain"/>
    <property type="match status" value="2"/>
</dbReference>
<dbReference type="EMBL" id="JAPCKI010000006">
    <property type="protein sequence ID" value="MDD2178181.1"/>
    <property type="molecule type" value="Genomic_DNA"/>
</dbReference>
<dbReference type="InterPro" id="IPR011994">
    <property type="entry name" value="Cytidylate_kinase_dom"/>
</dbReference>
<dbReference type="SUPFAM" id="SSF55205">
    <property type="entry name" value="EPT/RTPC-like"/>
    <property type="match status" value="1"/>
</dbReference>
<comment type="pathway">
    <text evidence="1 13">Metabolic intermediate biosynthesis; chorismate biosynthesis; chorismate from D-erythrose 4-phosphate and phosphoenolpyruvate: step 6/7.</text>
</comment>
<evidence type="ECO:0000256" key="11">
    <source>
        <dbReference type="ARBA" id="ARBA00047615"/>
    </source>
</evidence>
<feature type="binding site" evidence="13">
    <location>
        <position position="30"/>
    </location>
    <ligand>
        <name>3-phosphoshikimate</name>
        <dbReference type="ChEBI" id="CHEBI:145989"/>
    </ligand>
</feature>
<evidence type="ECO:0000313" key="18">
    <source>
        <dbReference type="Proteomes" id="UP001148932"/>
    </source>
</evidence>
<comment type="catalytic activity">
    <reaction evidence="11 14">
        <text>dCMP + ATP = dCDP + ADP</text>
        <dbReference type="Rhea" id="RHEA:25094"/>
        <dbReference type="ChEBI" id="CHEBI:30616"/>
        <dbReference type="ChEBI" id="CHEBI:57566"/>
        <dbReference type="ChEBI" id="CHEBI:58593"/>
        <dbReference type="ChEBI" id="CHEBI:456216"/>
        <dbReference type="EC" id="2.7.4.25"/>
    </reaction>
</comment>
<comment type="subunit">
    <text evidence="13">Monomer.</text>
</comment>
<feature type="binding site" evidence="13">
    <location>
        <position position="25"/>
    </location>
    <ligand>
        <name>3-phosphoshikimate</name>
        <dbReference type="ChEBI" id="CHEBI:145989"/>
    </ligand>
</feature>
<dbReference type="InterPro" id="IPR001986">
    <property type="entry name" value="Enolpyruvate_Tfrase_dom"/>
</dbReference>
<feature type="binding site" evidence="13">
    <location>
        <position position="409"/>
    </location>
    <ligand>
        <name>phosphoenolpyruvate</name>
        <dbReference type="ChEBI" id="CHEBI:58702"/>
    </ligand>
</feature>
<reference evidence="17" key="1">
    <citation type="submission" date="2022-10" db="EMBL/GenBank/DDBJ databases">
        <title>Description of microaerobic benzene degrading bacteria.</title>
        <authorList>
            <person name="Bedics A."/>
            <person name="Tancsics A."/>
            <person name="Banerjee S."/>
        </authorList>
    </citation>
    <scope>NUCLEOTIDE SEQUENCE</scope>
    <source>
        <strain evidence="17">D2M1</strain>
    </source>
</reference>
<dbReference type="InterPro" id="IPR023193">
    <property type="entry name" value="EPSP_synthase_CS"/>
</dbReference>
<comment type="caution">
    <text evidence="17">The sequence shown here is derived from an EMBL/GenBank/DDBJ whole genome shotgun (WGS) entry which is preliminary data.</text>
</comment>
<evidence type="ECO:0000259" key="16">
    <source>
        <dbReference type="Pfam" id="PF02224"/>
    </source>
</evidence>
<dbReference type="PANTHER" id="PTHR21090">
    <property type="entry name" value="AROM/DEHYDROQUINATE SYNTHASE"/>
    <property type="match status" value="1"/>
</dbReference>
<protein>
    <recommendedName>
        <fullName evidence="13 14">Multifunctional fusion protein</fullName>
    </recommendedName>
    <domain>
        <recommendedName>
            <fullName evidence="13">3-phosphoshikimate 1-carboxyvinyltransferase</fullName>
            <ecNumber evidence="13">2.5.1.19</ecNumber>
        </recommendedName>
        <alternativeName>
            <fullName evidence="13">5-enolpyruvylshikimate-3-phosphate synthase</fullName>
            <shortName evidence="13">EPSP synthase</shortName>
            <shortName evidence="13">EPSPS</shortName>
        </alternativeName>
    </domain>
    <domain>
        <recommendedName>
            <fullName evidence="14">Cytidylate kinase</fullName>
            <shortName evidence="14">CK</shortName>
            <ecNumber evidence="14">2.7.4.25</ecNumber>
        </recommendedName>
        <alternativeName>
            <fullName evidence="14">Cytidine monophosphate kinase</fullName>
            <shortName evidence="14">CMP kinase</shortName>
        </alternativeName>
    </domain>
</protein>
<comment type="similarity">
    <text evidence="2 14">Belongs to the cytidylate kinase family. Type 1 subfamily.</text>
</comment>
<dbReference type="InterPro" id="IPR006264">
    <property type="entry name" value="EPSP_synthase"/>
</dbReference>
<keyword evidence="6 14" id="KW-0547">Nucleotide-binding</keyword>
<feature type="binding site" evidence="13">
    <location>
        <position position="125"/>
    </location>
    <ligand>
        <name>phosphoenolpyruvate</name>
        <dbReference type="ChEBI" id="CHEBI:58702"/>
    </ligand>
</feature>
<dbReference type="CDD" id="cd01556">
    <property type="entry name" value="EPSP_synthase"/>
    <property type="match status" value="1"/>
</dbReference>
<evidence type="ECO:0000256" key="5">
    <source>
        <dbReference type="ARBA" id="ARBA00022679"/>
    </source>
</evidence>
<comment type="similarity">
    <text evidence="3 13">Belongs to the EPSP synthase family.</text>
</comment>
<dbReference type="Gene3D" id="3.40.50.300">
    <property type="entry name" value="P-loop containing nucleotide triphosphate hydrolases"/>
    <property type="match status" value="1"/>
</dbReference>
<feature type="binding site" evidence="13">
    <location>
        <position position="360"/>
    </location>
    <ligand>
        <name>3-phosphoshikimate</name>
        <dbReference type="ChEBI" id="CHEBI:145989"/>
    </ligand>
</feature>
<comment type="catalytic activity">
    <reaction evidence="10">
        <text>3-phosphoshikimate + phosphoenolpyruvate = 5-O-(1-carboxyvinyl)-3-phosphoshikimate + phosphate</text>
        <dbReference type="Rhea" id="RHEA:21256"/>
        <dbReference type="ChEBI" id="CHEBI:43474"/>
        <dbReference type="ChEBI" id="CHEBI:57701"/>
        <dbReference type="ChEBI" id="CHEBI:58702"/>
        <dbReference type="ChEBI" id="CHEBI:145989"/>
        <dbReference type="EC" id="2.5.1.19"/>
    </reaction>
    <physiologicalReaction direction="left-to-right" evidence="10">
        <dbReference type="Rhea" id="RHEA:21257"/>
    </physiologicalReaction>
</comment>
<feature type="binding site" evidence="14">
    <location>
        <begin position="463"/>
        <end position="471"/>
    </location>
    <ligand>
        <name>ATP</name>
        <dbReference type="ChEBI" id="CHEBI:30616"/>
    </ligand>
</feature>
<keyword evidence="7 14" id="KW-0418">Kinase</keyword>